<name>A0A139X5R0_9CYAN</name>
<proteinExistence type="predicted"/>
<comment type="caution">
    <text evidence="5">The sequence shown here is derived from an EMBL/GenBank/DDBJ whole genome shotgun (WGS) entry which is preliminary data.</text>
</comment>
<dbReference type="SMART" id="SM00342">
    <property type="entry name" value="HTH_ARAC"/>
    <property type="match status" value="1"/>
</dbReference>
<accession>A0A139X5R0</accession>
<reference evidence="5 6" key="1">
    <citation type="journal article" date="2013" name="Genome Biol. Evol.">
        <title>Genomes of Stigonematalean cyanobacteria (subsection V) and the evolution of oxygenic photosynthesis from prokaryotes to plastids.</title>
        <authorList>
            <person name="Dagan T."/>
            <person name="Roettger M."/>
            <person name="Stucken K."/>
            <person name="Landan G."/>
            <person name="Koch R."/>
            <person name="Major P."/>
            <person name="Gould S.B."/>
            <person name="Goremykin V.V."/>
            <person name="Rippka R."/>
            <person name="Tandeau de Marsac N."/>
            <person name="Gugger M."/>
            <person name="Lockhart P.J."/>
            <person name="Allen J.F."/>
            <person name="Brune I."/>
            <person name="Maus I."/>
            <person name="Puhler A."/>
            <person name="Martin W.F."/>
        </authorList>
    </citation>
    <scope>NUCLEOTIDE SEQUENCE [LARGE SCALE GENOMIC DNA]</scope>
    <source>
        <strain evidence="5 6">PCC 7110</strain>
    </source>
</reference>
<dbReference type="InterPro" id="IPR050204">
    <property type="entry name" value="AraC_XylS_family_regulators"/>
</dbReference>
<dbReference type="InterPro" id="IPR009057">
    <property type="entry name" value="Homeodomain-like_sf"/>
</dbReference>
<evidence type="ECO:0000256" key="1">
    <source>
        <dbReference type="ARBA" id="ARBA00023015"/>
    </source>
</evidence>
<evidence type="ECO:0000313" key="6">
    <source>
        <dbReference type="Proteomes" id="UP000076925"/>
    </source>
</evidence>
<keyword evidence="1" id="KW-0805">Transcription regulation</keyword>
<dbReference type="PROSITE" id="PS00041">
    <property type="entry name" value="HTH_ARAC_FAMILY_1"/>
    <property type="match status" value="1"/>
</dbReference>
<dbReference type="EMBL" id="ANNX02000031">
    <property type="protein sequence ID" value="KYC39962.1"/>
    <property type="molecule type" value="Genomic_DNA"/>
</dbReference>
<dbReference type="PANTHER" id="PTHR46796">
    <property type="entry name" value="HTH-TYPE TRANSCRIPTIONAL ACTIVATOR RHAS-RELATED"/>
    <property type="match status" value="1"/>
</dbReference>
<dbReference type="Gene3D" id="1.10.10.60">
    <property type="entry name" value="Homeodomain-like"/>
    <property type="match status" value="2"/>
</dbReference>
<dbReference type="Proteomes" id="UP000076925">
    <property type="component" value="Unassembled WGS sequence"/>
</dbReference>
<dbReference type="InterPro" id="IPR018062">
    <property type="entry name" value="HTH_AraC-typ_CS"/>
</dbReference>
<keyword evidence="6" id="KW-1185">Reference proteome</keyword>
<sequence length="303" mass="34929">MSNSEQLKQEKTLLVDFKQERATEQILSNPPLITSYYSGWDGIYFEHHHQPNNDTFEHSLTMHTISVALGNLSTERWFNGKRQSEHQTKGTIAIIPVDILHRCLWEEKIQFMFVSVDPLLLKRLGMEVSASEDIELIPHFATQQDPLILGILLSLKDELESKMSGDSLYVEQLRTTLVIHLIKKYCVKKNQVVKYTDGLPKYKLRQVLEHIHSHLNSEIKLAELAGVAGISQYYFCQLFKNSLGITPYQYVLQQRVEQAKRLLRSGKMAICDIALICGFANQSHLTKHFRKITGMTPKDYQKQ</sequence>
<dbReference type="OrthoDB" id="516605at2"/>
<dbReference type="STRING" id="128403.WA1_28790"/>
<evidence type="ECO:0000313" key="5">
    <source>
        <dbReference type="EMBL" id="KYC39962.1"/>
    </source>
</evidence>
<dbReference type="PANTHER" id="PTHR46796:SF6">
    <property type="entry name" value="ARAC SUBFAMILY"/>
    <property type="match status" value="1"/>
</dbReference>
<dbReference type="RefSeq" id="WP_017747155.1">
    <property type="nucleotide sequence ID" value="NZ_KQ976354.1"/>
</dbReference>
<evidence type="ECO:0000259" key="4">
    <source>
        <dbReference type="PROSITE" id="PS01124"/>
    </source>
</evidence>
<feature type="domain" description="HTH araC/xylS-type" evidence="4">
    <location>
        <begin position="205"/>
        <end position="303"/>
    </location>
</feature>
<keyword evidence="2" id="KW-0238">DNA-binding</keyword>
<dbReference type="PROSITE" id="PS01124">
    <property type="entry name" value="HTH_ARAC_FAMILY_2"/>
    <property type="match status" value="1"/>
</dbReference>
<dbReference type="GO" id="GO:0003700">
    <property type="term" value="F:DNA-binding transcription factor activity"/>
    <property type="evidence" value="ECO:0007669"/>
    <property type="project" value="InterPro"/>
</dbReference>
<dbReference type="Pfam" id="PF12833">
    <property type="entry name" value="HTH_18"/>
    <property type="match status" value="1"/>
</dbReference>
<dbReference type="InterPro" id="IPR018060">
    <property type="entry name" value="HTH_AraC"/>
</dbReference>
<protein>
    <recommendedName>
        <fullName evidence="4">HTH araC/xylS-type domain-containing protein</fullName>
    </recommendedName>
</protein>
<keyword evidence="3" id="KW-0804">Transcription</keyword>
<organism evidence="5 6">
    <name type="scientific">Scytonema hofmannii PCC 7110</name>
    <dbReference type="NCBI Taxonomy" id="128403"/>
    <lineage>
        <taxon>Bacteria</taxon>
        <taxon>Bacillati</taxon>
        <taxon>Cyanobacteriota</taxon>
        <taxon>Cyanophyceae</taxon>
        <taxon>Nostocales</taxon>
        <taxon>Scytonemataceae</taxon>
        <taxon>Scytonema</taxon>
    </lineage>
</organism>
<dbReference type="GO" id="GO:0043565">
    <property type="term" value="F:sequence-specific DNA binding"/>
    <property type="evidence" value="ECO:0007669"/>
    <property type="project" value="InterPro"/>
</dbReference>
<dbReference type="SUPFAM" id="SSF46689">
    <property type="entry name" value="Homeodomain-like"/>
    <property type="match status" value="2"/>
</dbReference>
<dbReference type="AlphaFoldDB" id="A0A139X5R0"/>
<evidence type="ECO:0000256" key="2">
    <source>
        <dbReference type="ARBA" id="ARBA00023125"/>
    </source>
</evidence>
<evidence type="ECO:0000256" key="3">
    <source>
        <dbReference type="ARBA" id="ARBA00023163"/>
    </source>
</evidence>
<gene>
    <name evidence="5" type="ORF">WA1_28790</name>
</gene>